<accession>A0A1Y0IES5</accession>
<dbReference type="KEGG" id="ome:OLMES_5035"/>
<keyword evidence="3" id="KW-1185">Reference proteome</keyword>
<keyword evidence="1" id="KW-0472">Membrane</keyword>
<evidence type="ECO:0000313" key="2">
    <source>
        <dbReference type="EMBL" id="ARU59022.1"/>
    </source>
</evidence>
<organism evidence="2 3">
    <name type="scientific">Oleiphilus messinensis</name>
    <dbReference type="NCBI Taxonomy" id="141451"/>
    <lineage>
        <taxon>Bacteria</taxon>
        <taxon>Pseudomonadati</taxon>
        <taxon>Pseudomonadota</taxon>
        <taxon>Gammaproteobacteria</taxon>
        <taxon>Oceanospirillales</taxon>
        <taxon>Oleiphilaceae</taxon>
        <taxon>Oleiphilus</taxon>
    </lineage>
</organism>
<dbReference type="EMBL" id="CP021425">
    <property type="protein sequence ID" value="ARU59022.1"/>
    <property type="molecule type" value="Genomic_DNA"/>
</dbReference>
<reference evidence="2 3" key="1">
    <citation type="submission" date="2017-05" db="EMBL/GenBank/DDBJ databases">
        <title>Genomic insights into alkan degradation activity of Oleiphilus messinensis.</title>
        <authorList>
            <person name="Kozyavkin S.A."/>
            <person name="Slesarev A.I."/>
            <person name="Golyshin P.N."/>
            <person name="Korzhenkov A."/>
            <person name="Golyshina O.N."/>
            <person name="Toshchakov S.V."/>
        </authorList>
    </citation>
    <scope>NUCLEOTIDE SEQUENCE [LARGE SCALE GENOMIC DNA]</scope>
    <source>
        <strain evidence="2 3">ME102</strain>
    </source>
</reference>
<protein>
    <submittedName>
        <fullName evidence="2">Uncharacterized protein</fullName>
    </submittedName>
</protein>
<keyword evidence="1" id="KW-1133">Transmembrane helix</keyword>
<dbReference type="AlphaFoldDB" id="A0A1Y0IES5"/>
<feature type="transmembrane region" description="Helical" evidence="1">
    <location>
        <begin position="30"/>
        <end position="47"/>
    </location>
</feature>
<evidence type="ECO:0000256" key="1">
    <source>
        <dbReference type="SAM" id="Phobius"/>
    </source>
</evidence>
<sequence>MITAREIVSTILFIIAILLPFDMMANGFHWVYLAGSLLFFVLAYLIWPSKKKGQREGDNWVVDSLEFVIELPIELMVGLFRFFVRVLDH</sequence>
<proteinExistence type="predicted"/>
<keyword evidence="1" id="KW-0812">Transmembrane</keyword>
<gene>
    <name evidence="2" type="ORF">OLMES_5035</name>
</gene>
<feature type="transmembrane region" description="Helical" evidence="1">
    <location>
        <begin position="7"/>
        <end position="24"/>
    </location>
</feature>
<dbReference type="Proteomes" id="UP000196027">
    <property type="component" value="Chromosome"/>
</dbReference>
<evidence type="ECO:0000313" key="3">
    <source>
        <dbReference type="Proteomes" id="UP000196027"/>
    </source>
</evidence>
<name>A0A1Y0IES5_9GAMM</name>